<proteinExistence type="inferred from homology"/>
<feature type="region of interest" description="Disordered" evidence="4">
    <location>
        <begin position="80"/>
        <end position="104"/>
    </location>
</feature>
<dbReference type="CDD" id="cd11567">
    <property type="entry name" value="YciH_like"/>
    <property type="match status" value="1"/>
</dbReference>
<organism evidence="6 7">
    <name type="scientific">Sphagnum jensenii</name>
    <dbReference type="NCBI Taxonomy" id="128206"/>
    <lineage>
        <taxon>Eukaryota</taxon>
        <taxon>Viridiplantae</taxon>
        <taxon>Streptophyta</taxon>
        <taxon>Embryophyta</taxon>
        <taxon>Bryophyta</taxon>
        <taxon>Sphagnophytina</taxon>
        <taxon>Sphagnopsida</taxon>
        <taxon>Sphagnales</taxon>
        <taxon>Sphagnaceae</taxon>
        <taxon>Sphagnum</taxon>
    </lineage>
</organism>
<evidence type="ECO:0000256" key="2">
    <source>
        <dbReference type="ARBA" id="ARBA00022845"/>
    </source>
</evidence>
<sequence length="194" mass="21114">MQATHVSKVGFFSLSSCCRNNPFPIPASELECRRPKICSREQAVVVVVVAGDNKRQPNYIDIGVGSRAACDEVKIMRIGSQQPLEGPTNSKSSSRRNPPPLKRRTSLSMVDLKPEQQNLVIEATKRGRGGKTVTVIKGLQLKQDSLDALCKALKMKIGSGGTVKDGEIELQGNHSVMLVDELVKLGYKAKKSGR</sequence>
<evidence type="ECO:0000256" key="4">
    <source>
        <dbReference type="SAM" id="MobiDB-lite"/>
    </source>
</evidence>
<reference evidence="6" key="1">
    <citation type="submission" date="2024-02" db="EMBL/GenBank/DDBJ databases">
        <authorList>
            <consortium name="ELIXIR-Norway"/>
            <consortium name="Elixir Norway"/>
        </authorList>
    </citation>
    <scope>NUCLEOTIDE SEQUENCE</scope>
</reference>
<evidence type="ECO:0000313" key="6">
    <source>
        <dbReference type="EMBL" id="CAK9257351.1"/>
    </source>
</evidence>
<accession>A0ABP0VU62</accession>
<feature type="domain" description="SUI1" evidence="5">
    <location>
        <begin position="120"/>
        <end position="186"/>
    </location>
</feature>
<dbReference type="InterPro" id="IPR050318">
    <property type="entry name" value="DENR/SUI1_TIF"/>
</dbReference>
<evidence type="ECO:0000256" key="1">
    <source>
        <dbReference type="ARBA" id="ARBA00005422"/>
    </source>
</evidence>
<dbReference type="SUPFAM" id="SSF55159">
    <property type="entry name" value="eIF1-like"/>
    <property type="match status" value="1"/>
</dbReference>
<dbReference type="PANTHER" id="PTHR12789:SF0">
    <property type="entry name" value="DENSITY-REGULATED PROTEIN"/>
    <property type="match status" value="1"/>
</dbReference>
<dbReference type="PROSITE" id="PS50296">
    <property type="entry name" value="SUI1"/>
    <property type="match status" value="1"/>
</dbReference>
<feature type="compositionally biased region" description="Low complexity" evidence="4">
    <location>
        <begin position="87"/>
        <end position="96"/>
    </location>
</feature>
<protein>
    <recommendedName>
        <fullName evidence="5">SUI1 domain-containing protein</fullName>
    </recommendedName>
</protein>
<dbReference type="Proteomes" id="UP001497444">
    <property type="component" value="Chromosome 10"/>
</dbReference>
<comment type="similarity">
    <text evidence="1">Belongs to the SUI1 family.</text>
</comment>
<keyword evidence="2" id="KW-0810">Translation regulation</keyword>
<keyword evidence="3" id="KW-0648">Protein biosynthesis</keyword>
<dbReference type="InterPro" id="IPR001950">
    <property type="entry name" value="SUI1"/>
</dbReference>
<dbReference type="PANTHER" id="PTHR12789">
    <property type="entry name" value="DENSITY-REGULATED PROTEIN HOMOLOG"/>
    <property type="match status" value="1"/>
</dbReference>
<dbReference type="Pfam" id="PF01253">
    <property type="entry name" value="SUI1"/>
    <property type="match status" value="1"/>
</dbReference>
<dbReference type="InterPro" id="IPR036877">
    <property type="entry name" value="SUI1_dom_sf"/>
</dbReference>
<dbReference type="EMBL" id="OZ020105">
    <property type="protein sequence ID" value="CAK9257351.1"/>
    <property type="molecule type" value="Genomic_DNA"/>
</dbReference>
<dbReference type="InterPro" id="IPR005872">
    <property type="entry name" value="SUI1_arc_bac"/>
</dbReference>
<evidence type="ECO:0000256" key="3">
    <source>
        <dbReference type="ARBA" id="ARBA00022917"/>
    </source>
</evidence>
<keyword evidence="7" id="KW-1185">Reference proteome</keyword>
<evidence type="ECO:0000313" key="7">
    <source>
        <dbReference type="Proteomes" id="UP001497444"/>
    </source>
</evidence>
<gene>
    <name evidence="6" type="ORF">CSSPJE1EN1_LOCUS2829</name>
</gene>
<dbReference type="Gene3D" id="3.30.780.10">
    <property type="entry name" value="SUI1-like domain"/>
    <property type="match status" value="1"/>
</dbReference>
<evidence type="ECO:0000259" key="5">
    <source>
        <dbReference type="PROSITE" id="PS50296"/>
    </source>
</evidence>
<name>A0ABP0VU62_9BRYO</name>